<dbReference type="Gene3D" id="3.10.450.50">
    <property type="match status" value="1"/>
</dbReference>
<gene>
    <name evidence="1" type="ORF">AB0C36_25835</name>
</gene>
<evidence type="ECO:0000313" key="1">
    <source>
        <dbReference type="EMBL" id="MEU8136920.1"/>
    </source>
</evidence>
<accession>A0ABV3DMD8</accession>
<keyword evidence="2" id="KW-1185">Reference proteome</keyword>
<protein>
    <submittedName>
        <fullName evidence="1">Ester cyclase</fullName>
    </submittedName>
</protein>
<dbReference type="Proteomes" id="UP001551482">
    <property type="component" value="Unassembled WGS sequence"/>
</dbReference>
<dbReference type="RefSeq" id="WP_358358011.1">
    <property type="nucleotide sequence ID" value="NZ_JBEZFP010000074.1"/>
</dbReference>
<dbReference type="InterPro" id="IPR009959">
    <property type="entry name" value="Cyclase_SnoaL-like"/>
</dbReference>
<comment type="caution">
    <text evidence="1">The sequence shown here is derived from an EMBL/GenBank/DDBJ whole genome shotgun (WGS) entry which is preliminary data.</text>
</comment>
<sequence length="136" mass="14965">MTDLKALYHQWLFDVWAGDFDAVGRIFTPDVVGHWPTHDFHGPEELADQVRQSHALFTDIENTLDVGPVVDGELLAARWTFHGTYQGGIPGAQAPAGTKVAFRGHDMLRAEGDRFAEYWVVSDSLGLMTRLGALGG</sequence>
<reference evidence="1 2" key="1">
    <citation type="submission" date="2024-06" db="EMBL/GenBank/DDBJ databases">
        <title>The Natural Products Discovery Center: Release of the First 8490 Sequenced Strains for Exploring Actinobacteria Biosynthetic Diversity.</title>
        <authorList>
            <person name="Kalkreuter E."/>
            <person name="Kautsar S.A."/>
            <person name="Yang D."/>
            <person name="Bader C.D."/>
            <person name="Teijaro C.N."/>
            <person name="Fluegel L."/>
            <person name="Davis C.M."/>
            <person name="Simpson J.R."/>
            <person name="Lauterbach L."/>
            <person name="Steele A.D."/>
            <person name="Gui C."/>
            <person name="Meng S."/>
            <person name="Li G."/>
            <person name="Viehrig K."/>
            <person name="Ye F."/>
            <person name="Su P."/>
            <person name="Kiefer A.F."/>
            <person name="Nichols A."/>
            <person name="Cepeda A.J."/>
            <person name="Yan W."/>
            <person name="Fan B."/>
            <person name="Jiang Y."/>
            <person name="Adhikari A."/>
            <person name="Zheng C.-J."/>
            <person name="Schuster L."/>
            <person name="Cowan T.M."/>
            <person name="Smanski M.J."/>
            <person name="Chevrette M.G."/>
            <person name="De Carvalho L.P.S."/>
            <person name="Shen B."/>
        </authorList>
    </citation>
    <scope>NUCLEOTIDE SEQUENCE [LARGE SCALE GENOMIC DNA]</scope>
    <source>
        <strain evidence="1 2">NPDC048946</strain>
    </source>
</reference>
<dbReference type="InterPro" id="IPR032710">
    <property type="entry name" value="NTF2-like_dom_sf"/>
</dbReference>
<organism evidence="1 2">
    <name type="scientific">Streptodolium elevatio</name>
    <dbReference type="NCBI Taxonomy" id="3157996"/>
    <lineage>
        <taxon>Bacteria</taxon>
        <taxon>Bacillati</taxon>
        <taxon>Actinomycetota</taxon>
        <taxon>Actinomycetes</taxon>
        <taxon>Kitasatosporales</taxon>
        <taxon>Streptomycetaceae</taxon>
        <taxon>Streptodolium</taxon>
    </lineage>
</organism>
<dbReference type="SUPFAM" id="SSF54427">
    <property type="entry name" value="NTF2-like"/>
    <property type="match status" value="1"/>
</dbReference>
<evidence type="ECO:0000313" key="2">
    <source>
        <dbReference type="Proteomes" id="UP001551482"/>
    </source>
</evidence>
<proteinExistence type="predicted"/>
<dbReference type="Pfam" id="PF07366">
    <property type="entry name" value="SnoaL"/>
    <property type="match status" value="1"/>
</dbReference>
<dbReference type="PANTHER" id="PTHR38436:SF1">
    <property type="entry name" value="ESTER CYCLASE"/>
    <property type="match status" value="1"/>
</dbReference>
<name>A0ABV3DMD8_9ACTN</name>
<dbReference type="PANTHER" id="PTHR38436">
    <property type="entry name" value="POLYKETIDE CYCLASE SNOAL-LIKE DOMAIN"/>
    <property type="match status" value="1"/>
</dbReference>
<dbReference type="EMBL" id="JBEZFP010000074">
    <property type="protein sequence ID" value="MEU8136920.1"/>
    <property type="molecule type" value="Genomic_DNA"/>
</dbReference>